<sequence>MIRFGALPKTTPLSLGVHVGQSRRSFATHKTVVPLIINGRDVEAPSSFPATSPLTGERTWSYSCATKQHVEDAIQSAHDAFPAWSRTKASHRRDILLRAADVMNARREELGNYMHHEIGAGQDYQNFILGLAIEGFKDTAGRIAGVVSGSVPESNLEGMKAMVCKKPYGVNVGIAPW</sequence>
<accession>A0ABR1GNH1</accession>
<dbReference type="EMBL" id="JAZAVJ010000246">
    <property type="protein sequence ID" value="KAK7403432.1"/>
    <property type="molecule type" value="Genomic_DNA"/>
</dbReference>
<evidence type="ECO:0000259" key="2">
    <source>
        <dbReference type="Pfam" id="PF00171"/>
    </source>
</evidence>
<organism evidence="3 4">
    <name type="scientific">Neonectria punicea</name>
    <dbReference type="NCBI Taxonomy" id="979145"/>
    <lineage>
        <taxon>Eukaryota</taxon>
        <taxon>Fungi</taxon>
        <taxon>Dikarya</taxon>
        <taxon>Ascomycota</taxon>
        <taxon>Pezizomycotina</taxon>
        <taxon>Sordariomycetes</taxon>
        <taxon>Hypocreomycetidae</taxon>
        <taxon>Hypocreales</taxon>
        <taxon>Nectriaceae</taxon>
        <taxon>Neonectria</taxon>
    </lineage>
</organism>
<evidence type="ECO:0000256" key="1">
    <source>
        <dbReference type="ARBA" id="ARBA00023002"/>
    </source>
</evidence>
<name>A0ABR1GNH1_9HYPO</name>
<dbReference type="Proteomes" id="UP001498476">
    <property type="component" value="Unassembled WGS sequence"/>
</dbReference>
<feature type="domain" description="Aldehyde dehydrogenase" evidence="2">
    <location>
        <begin position="46"/>
        <end position="177"/>
    </location>
</feature>
<dbReference type="Gene3D" id="3.40.605.10">
    <property type="entry name" value="Aldehyde Dehydrogenase, Chain A, domain 1"/>
    <property type="match status" value="1"/>
</dbReference>
<dbReference type="InterPro" id="IPR016162">
    <property type="entry name" value="Ald_DH_N"/>
</dbReference>
<dbReference type="Pfam" id="PF00171">
    <property type="entry name" value="Aldedh"/>
    <property type="match status" value="1"/>
</dbReference>
<dbReference type="PANTHER" id="PTHR43353:SF6">
    <property type="entry name" value="CYTOPLASMIC ALDEHYDE DEHYDROGENASE (EUROFUNG)"/>
    <property type="match status" value="1"/>
</dbReference>
<gene>
    <name evidence="3" type="ORF">QQX98_010798</name>
</gene>
<dbReference type="InterPro" id="IPR050740">
    <property type="entry name" value="Aldehyde_DH_Superfamily"/>
</dbReference>
<evidence type="ECO:0000313" key="4">
    <source>
        <dbReference type="Proteomes" id="UP001498476"/>
    </source>
</evidence>
<proteinExistence type="predicted"/>
<reference evidence="3 4" key="1">
    <citation type="journal article" date="2025" name="Microbiol. Resour. Announc.">
        <title>Draft genome sequences for Neonectria magnoliae and Neonectria punicea, canker pathogens of Liriodendron tulipifera and Acer saccharum in West Virginia.</title>
        <authorList>
            <person name="Petronek H.M."/>
            <person name="Kasson M.T."/>
            <person name="Metheny A.M."/>
            <person name="Stauder C.M."/>
            <person name="Lovett B."/>
            <person name="Lynch S.C."/>
            <person name="Garnas J.R."/>
            <person name="Kasson L.R."/>
            <person name="Stajich J.E."/>
        </authorList>
    </citation>
    <scope>NUCLEOTIDE SEQUENCE [LARGE SCALE GENOMIC DNA]</scope>
    <source>
        <strain evidence="3 4">NRRL 64653</strain>
    </source>
</reference>
<dbReference type="SUPFAM" id="SSF53720">
    <property type="entry name" value="ALDH-like"/>
    <property type="match status" value="1"/>
</dbReference>
<dbReference type="PANTHER" id="PTHR43353">
    <property type="entry name" value="SUCCINATE-SEMIALDEHYDE DEHYDROGENASE, MITOCHONDRIAL"/>
    <property type="match status" value="1"/>
</dbReference>
<protein>
    <recommendedName>
        <fullName evidence="2">Aldehyde dehydrogenase domain-containing protein</fullName>
    </recommendedName>
</protein>
<keyword evidence="1" id="KW-0560">Oxidoreductase</keyword>
<dbReference type="InterPro" id="IPR016161">
    <property type="entry name" value="Ald_DH/histidinol_DH"/>
</dbReference>
<dbReference type="InterPro" id="IPR015590">
    <property type="entry name" value="Aldehyde_DH_dom"/>
</dbReference>
<evidence type="ECO:0000313" key="3">
    <source>
        <dbReference type="EMBL" id="KAK7403432.1"/>
    </source>
</evidence>
<comment type="caution">
    <text evidence="3">The sequence shown here is derived from an EMBL/GenBank/DDBJ whole genome shotgun (WGS) entry which is preliminary data.</text>
</comment>
<keyword evidence="4" id="KW-1185">Reference proteome</keyword>